<organism evidence="1 2">
    <name type="scientific">Vaccinium darrowii</name>
    <dbReference type="NCBI Taxonomy" id="229202"/>
    <lineage>
        <taxon>Eukaryota</taxon>
        <taxon>Viridiplantae</taxon>
        <taxon>Streptophyta</taxon>
        <taxon>Embryophyta</taxon>
        <taxon>Tracheophyta</taxon>
        <taxon>Spermatophyta</taxon>
        <taxon>Magnoliopsida</taxon>
        <taxon>eudicotyledons</taxon>
        <taxon>Gunneridae</taxon>
        <taxon>Pentapetalae</taxon>
        <taxon>asterids</taxon>
        <taxon>Ericales</taxon>
        <taxon>Ericaceae</taxon>
        <taxon>Vaccinioideae</taxon>
        <taxon>Vaccinieae</taxon>
        <taxon>Vaccinium</taxon>
    </lineage>
</organism>
<name>A0ACB7X007_9ERIC</name>
<dbReference type="Proteomes" id="UP000828048">
    <property type="component" value="Chromosome 2"/>
</dbReference>
<dbReference type="EMBL" id="CM037152">
    <property type="protein sequence ID" value="KAH7833835.1"/>
    <property type="molecule type" value="Genomic_DNA"/>
</dbReference>
<evidence type="ECO:0000313" key="1">
    <source>
        <dbReference type="EMBL" id="KAH7833835.1"/>
    </source>
</evidence>
<proteinExistence type="predicted"/>
<protein>
    <submittedName>
        <fullName evidence="1">Uncharacterized protein</fullName>
    </submittedName>
</protein>
<keyword evidence="2" id="KW-1185">Reference proteome</keyword>
<evidence type="ECO:0000313" key="2">
    <source>
        <dbReference type="Proteomes" id="UP000828048"/>
    </source>
</evidence>
<sequence>MEKKDGKLEFASIFCNSELTFQNSERSYQVIIINMVLSFLPVVLQNLNSLIQAEVGLLWGVDKEMKKLSSTLSTIEAVLEDAEQKQLQDKAIQDWLRKLKGVAYDLDDILDDCATEDLRWKTKGETSSSSKKVSSSLLHPFENIKFRHKIGNRMKEITEELSAIAEERNKFHLREAVVGKRDEFANSRETSSFLNLPEVYGRDEEKQKIVKVLVEDICERDEVSVYPIIGMGGLGKTTLAQMAFDDARVKSHFELKIWVYVSQDFDVKRVIQSTIESVNGKASEASDLDTLHRQLRDILNGKRYLIVLDDVWNGNQEEWDTLKCVLACGSKGASVIVTTRLEMLPSLRCLDIIGMEYVEYIDDDFPGGGPVRGFPSLEQLYVCDLPNLKGLSREEGRDLLPRLGKISINNCPKLALPRLSSSETLTMNIYGCSNSNVMLSSISNLNCLTSVMVCNNDDAISFPEEMLQNLTSLESLQIDRFRKLKLLPSNLSSLVSLKSMKIKNCYELVSLPEHGLQSLKSLKHLEINHCNSLSSFSESFGHLTALEVLDVRGCPKLVTIPETIKHLSSLRHVTLDGEPSSWRLGEVFTAELKTFPEALQHVTSLQSLTIASYPELTSLLEWLGNFSSLQSLTIEYCRKIQSLPEALQHATSLQSLSIYGLELTSLPECLGNFSSLQSLSIGNCPKIQSLPQSIQSLTKLKTLRIWGYDSELVRRCQKGNGEDWYKIAHIPDVHVYQYVVAKPKLIYPLEKPIIGTD</sequence>
<comment type="caution">
    <text evidence="1">The sequence shown here is derived from an EMBL/GenBank/DDBJ whole genome shotgun (WGS) entry which is preliminary data.</text>
</comment>
<reference evidence="1 2" key="1">
    <citation type="journal article" date="2021" name="Hortic Res">
        <title>High-quality reference genome and annotation aids understanding of berry development for evergreen blueberry (Vaccinium darrowii).</title>
        <authorList>
            <person name="Yu J."/>
            <person name="Hulse-Kemp A.M."/>
            <person name="Babiker E."/>
            <person name="Staton M."/>
        </authorList>
    </citation>
    <scope>NUCLEOTIDE SEQUENCE [LARGE SCALE GENOMIC DNA]</scope>
    <source>
        <strain evidence="2">cv. NJ 8807/NJ 8810</strain>
        <tissue evidence="1">Young leaf</tissue>
    </source>
</reference>
<accession>A0ACB7X007</accession>
<gene>
    <name evidence="1" type="ORF">Vadar_010200</name>
</gene>